<keyword evidence="2" id="KW-1185">Reference proteome</keyword>
<organism evidence="1 2">
    <name type="scientific">Streptomyces lincolnensis</name>
    <dbReference type="NCBI Taxonomy" id="1915"/>
    <lineage>
        <taxon>Bacteria</taxon>
        <taxon>Bacillati</taxon>
        <taxon>Actinomycetota</taxon>
        <taxon>Actinomycetes</taxon>
        <taxon>Kitasatosporales</taxon>
        <taxon>Streptomycetaceae</taxon>
        <taxon>Streptomyces</taxon>
    </lineage>
</organism>
<dbReference type="KEGG" id="sls:SLINC_8335"/>
<gene>
    <name evidence="1" type="ORF">SLINC_8335</name>
</gene>
<dbReference type="Proteomes" id="UP000092598">
    <property type="component" value="Chromosome"/>
</dbReference>
<dbReference type="EMBL" id="CP016438">
    <property type="protein sequence ID" value="ANS70559.1"/>
    <property type="molecule type" value="Genomic_DNA"/>
</dbReference>
<accession>A0A1B1MPM5</accession>
<evidence type="ECO:0000313" key="2">
    <source>
        <dbReference type="Proteomes" id="UP000092598"/>
    </source>
</evidence>
<sequence length="61" mass="6739">MACAPGRRPPHRRRRSAAFRVTVELPREDFAMNYVQVVQSGMAAIGTTLRVGIDLQARISG</sequence>
<name>A0A1B1MPM5_STRLN</name>
<protein>
    <submittedName>
        <fullName evidence="1">Uncharacterized protein</fullName>
    </submittedName>
</protein>
<dbReference type="AlphaFoldDB" id="A0A1B1MPM5"/>
<evidence type="ECO:0000313" key="1">
    <source>
        <dbReference type="EMBL" id="ANS70559.1"/>
    </source>
</evidence>
<reference evidence="1 2" key="1">
    <citation type="submission" date="2016-07" db="EMBL/GenBank/DDBJ databases">
        <title>Enhancement of antibiotic productionsby engineered nitrateutilization in actinobacteria.</title>
        <authorList>
            <person name="Meng S.C."/>
        </authorList>
    </citation>
    <scope>NUCLEOTIDE SEQUENCE [LARGE SCALE GENOMIC DNA]</scope>
    <source>
        <strain evidence="1 2">NRRL 2936</strain>
    </source>
</reference>
<proteinExistence type="predicted"/>